<dbReference type="OrthoDB" id="9797819at2"/>
<feature type="domain" description="Glycosyltransferase 2-like" evidence="2">
    <location>
        <begin position="28"/>
        <end position="183"/>
    </location>
</feature>
<dbReference type="PANTHER" id="PTHR48090:SF7">
    <property type="entry name" value="RFBJ PROTEIN"/>
    <property type="match status" value="1"/>
</dbReference>
<organism evidence="3 4">
    <name type="scientific">Salinibacter ruber (strain DSM 13855 / M31)</name>
    <dbReference type="NCBI Taxonomy" id="309807"/>
    <lineage>
        <taxon>Bacteria</taxon>
        <taxon>Pseudomonadati</taxon>
        <taxon>Rhodothermota</taxon>
        <taxon>Rhodothermia</taxon>
        <taxon>Rhodothermales</taxon>
        <taxon>Salinibacteraceae</taxon>
        <taxon>Salinibacter</taxon>
    </lineage>
</organism>
<dbReference type="STRING" id="309807.SRU_2318"/>
<dbReference type="EC" id="2.4.1.-" evidence="3"/>
<name>Q2S062_SALRD</name>
<dbReference type="Gene3D" id="3.90.550.10">
    <property type="entry name" value="Spore Coat Polysaccharide Biosynthesis Protein SpsA, Chain A"/>
    <property type="match status" value="1"/>
</dbReference>
<dbReference type="InterPro" id="IPR001173">
    <property type="entry name" value="Glyco_trans_2-like"/>
</dbReference>
<reference evidence="3 4" key="1">
    <citation type="journal article" date="2005" name="Proc. Natl. Acad. Sci. U.S.A.">
        <title>The genome of Salinibacter ruber: convergence and gene exchange among hyperhalophilic bacteria and archaea.</title>
        <authorList>
            <person name="Mongodin E.F."/>
            <person name="Nelson K.E."/>
            <person name="Daugherty S."/>
            <person name="Deboy R.T."/>
            <person name="Wister J."/>
            <person name="Khouri H."/>
            <person name="Weidman J."/>
            <person name="Walsh D.A."/>
            <person name="Papke R.T."/>
            <person name="Sanchez Perez G."/>
            <person name="Sharma A.K."/>
            <person name="Nesbo C.L."/>
            <person name="MacLeod D."/>
            <person name="Bapteste E."/>
            <person name="Doolittle W.F."/>
            <person name="Charlebois R.L."/>
            <person name="Legault B."/>
            <person name="Rodriguez-Valera F."/>
        </authorList>
    </citation>
    <scope>NUCLEOTIDE SEQUENCE [LARGE SCALE GENOMIC DNA]</scope>
    <source>
        <strain evidence="4">DSM 13855 / CECT 5946 / M31</strain>
    </source>
</reference>
<dbReference type="KEGG" id="sru:SRU_2318"/>
<dbReference type="InterPro" id="IPR029044">
    <property type="entry name" value="Nucleotide-diphossugar_trans"/>
</dbReference>
<dbReference type="EMBL" id="CP000159">
    <property type="protein sequence ID" value="ABC45251.1"/>
    <property type="molecule type" value="Genomic_DNA"/>
</dbReference>
<dbReference type="CAZy" id="GT2">
    <property type="family name" value="Glycosyltransferase Family 2"/>
</dbReference>
<dbReference type="GO" id="GO:0016757">
    <property type="term" value="F:glycosyltransferase activity"/>
    <property type="evidence" value="ECO:0007669"/>
    <property type="project" value="UniProtKB-KW"/>
</dbReference>
<evidence type="ECO:0000256" key="1">
    <source>
        <dbReference type="SAM" id="MobiDB-lite"/>
    </source>
</evidence>
<gene>
    <name evidence="3" type="ordered locus">SRU_2318</name>
</gene>
<protein>
    <submittedName>
        <fullName evidence="3">Glycosyl transferase, group 2 family protein</fullName>
        <ecNumber evidence="3">2.4.1.-</ecNumber>
    </submittedName>
</protein>
<dbReference type="Pfam" id="PF00535">
    <property type="entry name" value="Glycos_transf_2"/>
    <property type="match status" value="1"/>
</dbReference>
<keyword evidence="3" id="KW-0328">Glycosyltransferase</keyword>
<sequence>MGGGPALNRDSSRHARPFISSPVKTLAIIPAFNEAQAIGPVLGDLPDGWVDEVVVVNNASTDATKANARAAGATVVDEPQQGYGAACLRGIAYAETRQPDVVVFLDGDYSDHPEELPRLVEPIAADEADFVVGSRIRGDAEPGALLPQAQVGNRFACSLMARLWGADYTDLGPFRAIRFRDLLALDMQDETFGWTIEMQIRALEAGLRVEEVPVSYRRGIGPSKITGTLSGTVKASAKILWTIGRMAATTHRRAPRLRERVDRARTDAPTPNPGG</sequence>
<dbReference type="eggNOG" id="COG0463">
    <property type="taxonomic scope" value="Bacteria"/>
</dbReference>
<feature type="region of interest" description="Disordered" evidence="1">
    <location>
        <begin position="252"/>
        <end position="275"/>
    </location>
</feature>
<dbReference type="Proteomes" id="UP000008674">
    <property type="component" value="Chromosome"/>
</dbReference>
<dbReference type="AlphaFoldDB" id="Q2S062"/>
<evidence type="ECO:0000259" key="2">
    <source>
        <dbReference type="Pfam" id="PF00535"/>
    </source>
</evidence>
<proteinExistence type="predicted"/>
<dbReference type="EnsemblBacteria" id="ABC45251">
    <property type="protein sequence ID" value="ABC45251"/>
    <property type="gene ID" value="SRU_2318"/>
</dbReference>
<dbReference type="InterPro" id="IPR050256">
    <property type="entry name" value="Glycosyltransferase_2"/>
</dbReference>
<dbReference type="CDD" id="cd04179">
    <property type="entry name" value="DPM_DPG-synthase_like"/>
    <property type="match status" value="1"/>
</dbReference>
<evidence type="ECO:0000313" key="4">
    <source>
        <dbReference type="Proteomes" id="UP000008674"/>
    </source>
</evidence>
<keyword evidence="4" id="KW-1185">Reference proteome</keyword>
<dbReference type="SUPFAM" id="SSF53448">
    <property type="entry name" value="Nucleotide-diphospho-sugar transferases"/>
    <property type="match status" value="1"/>
</dbReference>
<dbReference type="PANTHER" id="PTHR48090">
    <property type="entry name" value="UNDECAPRENYL-PHOSPHATE 4-DEOXY-4-FORMAMIDO-L-ARABINOSE TRANSFERASE-RELATED"/>
    <property type="match status" value="1"/>
</dbReference>
<accession>Q2S062</accession>
<feature type="compositionally biased region" description="Basic and acidic residues" evidence="1">
    <location>
        <begin position="256"/>
        <end position="266"/>
    </location>
</feature>
<dbReference type="HOGENOM" id="CLU_033536_7_5_10"/>
<keyword evidence="3" id="KW-0808">Transferase</keyword>
<evidence type="ECO:0000313" key="3">
    <source>
        <dbReference type="EMBL" id="ABC45251.1"/>
    </source>
</evidence>